<feature type="region of interest" description="Disordered" evidence="1">
    <location>
        <begin position="121"/>
        <end position="158"/>
    </location>
</feature>
<dbReference type="Proteomes" id="UP000596742">
    <property type="component" value="Unassembled WGS sequence"/>
</dbReference>
<evidence type="ECO:0000256" key="1">
    <source>
        <dbReference type="SAM" id="MobiDB-lite"/>
    </source>
</evidence>
<evidence type="ECO:0000313" key="3">
    <source>
        <dbReference type="Proteomes" id="UP000596742"/>
    </source>
</evidence>
<sequence length="592" mass="67370">MTTSPRLMQNLANARMANNTSITAAAEVTRLVRQHFDPPPASPYRYRKVCQKTSQTLLHERPESTWQENYERRDHHMKCGYYSLPNEPYRNVGGQFDLDPYDLVLKTISKNLDVKVWDARSRQGTATKSRRTPQKKRRQSLLPPISHEKRAKSPTKSECQLLEDKQSDGGISTIKDQIIDLQTAKKYVLAGQSFENFIKQLQDMKANKVKSIKKNEMVLIPMSDHSMELTDTQLQSTPTPLFGKSPVISFSTNKKNLEVKNITPTSMENDRKEGTHIRLQPIENNPAIIQDVLSVQDTGSARPESSKMTMIESRKMSVYLRSTTSVMAVMDLQAAARERKERIKRIHMEYLEAVNIVLNSLYNMKTKDLKSKTPLSFDHLKQLRKDAVFTLQTHGDGNMLSRQSRPYKNASVVSTVPSENKVGGFAGLFAKKKQSNMFVQVAMLPAKLAPNKFSQMFKQKQKEPELKLETWEDFLAVDPHTPMPETKKKKSFATGVMALVKAVQWHKKLSVSTDVGGSSPMKMSTEGKSPEVQDSTAKIESIARLLHNDPNKKLPAIKKTPIWQRIAAEKVDLYEESKRYEFKHNLANYTKS</sequence>
<feature type="compositionally biased region" description="Basic residues" evidence="1">
    <location>
        <begin position="128"/>
        <end position="139"/>
    </location>
</feature>
<feature type="region of interest" description="Disordered" evidence="1">
    <location>
        <begin position="514"/>
        <end position="534"/>
    </location>
</feature>
<name>A0A8B6G8J7_MYTGA</name>
<reference evidence="2" key="1">
    <citation type="submission" date="2018-11" db="EMBL/GenBank/DDBJ databases">
        <authorList>
            <person name="Alioto T."/>
            <person name="Alioto T."/>
        </authorList>
    </citation>
    <scope>NUCLEOTIDE SEQUENCE</scope>
</reference>
<dbReference type="AlphaFoldDB" id="A0A8B6G8J7"/>
<proteinExistence type="predicted"/>
<organism evidence="2 3">
    <name type="scientific">Mytilus galloprovincialis</name>
    <name type="common">Mediterranean mussel</name>
    <dbReference type="NCBI Taxonomy" id="29158"/>
    <lineage>
        <taxon>Eukaryota</taxon>
        <taxon>Metazoa</taxon>
        <taxon>Spiralia</taxon>
        <taxon>Lophotrochozoa</taxon>
        <taxon>Mollusca</taxon>
        <taxon>Bivalvia</taxon>
        <taxon>Autobranchia</taxon>
        <taxon>Pteriomorphia</taxon>
        <taxon>Mytilida</taxon>
        <taxon>Mytiloidea</taxon>
        <taxon>Mytilidae</taxon>
        <taxon>Mytilinae</taxon>
        <taxon>Mytilus</taxon>
    </lineage>
</organism>
<accession>A0A8B6G8J7</accession>
<comment type="caution">
    <text evidence="2">The sequence shown here is derived from an EMBL/GenBank/DDBJ whole genome shotgun (WGS) entry which is preliminary data.</text>
</comment>
<gene>
    <name evidence="2" type="ORF">MGAL_10B029317</name>
</gene>
<protein>
    <submittedName>
        <fullName evidence="2">Uncharacterized protein</fullName>
    </submittedName>
</protein>
<keyword evidence="3" id="KW-1185">Reference proteome</keyword>
<evidence type="ECO:0000313" key="2">
    <source>
        <dbReference type="EMBL" id="VDI60444.1"/>
    </source>
</evidence>
<dbReference type="OrthoDB" id="6116563at2759"/>
<dbReference type="EMBL" id="UYJE01008035">
    <property type="protein sequence ID" value="VDI60444.1"/>
    <property type="molecule type" value="Genomic_DNA"/>
</dbReference>